<feature type="active site" evidence="7">
    <location>
        <position position="85"/>
    </location>
</feature>
<dbReference type="GO" id="GO:0004252">
    <property type="term" value="F:serine-type endopeptidase activity"/>
    <property type="evidence" value="ECO:0007669"/>
    <property type="project" value="InterPro"/>
</dbReference>
<dbReference type="SUPFAM" id="SSF51306">
    <property type="entry name" value="LexA/Signal peptidase"/>
    <property type="match status" value="1"/>
</dbReference>
<feature type="domain" description="Peptidase S26" evidence="8">
    <location>
        <begin position="105"/>
        <end position="147"/>
    </location>
</feature>
<reference evidence="9 10" key="1">
    <citation type="submission" date="2014-09" db="EMBL/GenBank/DDBJ databases">
        <authorList>
            <person name="Ellenberger Sabrina"/>
        </authorList>
    </citation>
    <scope>NUCLEOTIDE SEQUENCE [LARGE SCALE GENOMIC DNA]</scope>
    <source>
        <strain evidence="9 10">CBS 412.66</strain>
    </source>
</reference>
<evidence type="ECO:0000256" key="2">
    <source>
        <dbReference type="ARBA" id="ARBA00022792"/>
    </source>
</evidence>
<dbReference type="EMBL" id="LN734054">
    <property type="protein sequence ID" value="CEP19576.1"/>
    <property type="molecule type" value="Genomic_DNA"/>
</dbReference>
<dbReference type="Proteomes" id="UP000054107">
    <property type="component" value="Unassembled WGS sequence"/>
</dbReference>
<evidence type="ECO:0000313" key="9">
    <source>
        <dbReference type="EMBL" id="CEP19576.1"/>
    </source>
</evidence>
<dbReference type="InterPro" id="IPR019758">
    <property type="entry name" value="Pept_S26A_signal_pept_1_CS"/>
</dbReference>
<comment type="similarity">
    <text evidence="6">Belongs to the peptidase S26 family. IMP1 subfamily.</text>
</comment>
<keyword evidence="3" id="KW-0378">Hydrolase</keyword>
<dbReference type="InterPro" id="IPR036286">
    <property type="entry name" value="LexA/Signal_pep-like_sf"/>
</dbReference>
<keyword evidence="10" id="KW-1185">Reference proteome</keyword>
<feature type="active site" evidence="7">
    <location>
        <position position="42"/>
    </location>
</feature>
<evidence type="ECO:0000256" key="3">
    <source>
        <dbReference type="ARBA" id="ARBA00022801"/>
    </source>
</evidence>
<dbReference type="PANTHER" id="PTHR12383:SF16">
    <property type="entry name" value="MITOCHONDRIAL INNER MEMBRANE PROTEASE SUBUNIT 1"/>
    <property type="match status" value="1"/>
</dbReference>
<name>A0A0B7NLU0_9FUNG</name>
<dbReference type="PROSITE" id="PS00761">
    <property type="entry name" value="SPASE_I_3"/>
    <property type="match status" value="1"/>
</dbReference>
<dbReference type="GO" id="GO:0042720">
    <property type="term" value="C:mitochondrial inner membrane peptidase complex"/>
    <property type="evidence" value="ECO:0007669"/>
    <property type="project" value="TreeGrafter"/>
</dbReference>
<keyword evidence="5" id="KW-0472">Membrane</keyword>
<evidence type="ECO:0000259" key="8">
    <source>
        <dbReference type="Pfam" id="PF10502"/>
    </source>
</evidence>
<evidence type="ECO:0000256" key="6">
    <source>
        <dbReference type="ARBA" id="ARBA00038445"/>
    </source>
</evidence>
<evidence type="ECO:0000256" key="1">
    <source>
        <dbReference type="ARBA" id="ARBA00004273"/>
    </source>
</evidence>
<dbReference type="GO" id="GO:0006627">
    <property type="term" value="P:protein processing involved in protein targeting to mitochondrion"/>
    <property type="evidence" value="ECO:0007669"/>
    <property type="project" value="TreeGrafter"/>
</dbReference>
<protein>
    <recommendedName>
        <fullName evidence="8">Peptidase S26 domain-containing protein</fullName>
    </recommendedName>
</protein>
<dbReference type="AlphaFoldDB" id="A0A0B7NLU0"/>
<dbReference type="InterPro" id="IPR052064">
    <property type="entry name" value="Mito_IMP1_subunit"/>
</dbReference>
<evidence type="ECO:0000256" key="4">
    <source>
        <dbReference type="ARBA" id="ARBA00023128"/>
    </source>
</evidence>
<dbReference type="InterPro" id="IPR019533">
    <property type="entry name" value="Peptidase_S26"/>
</dbReference>
<dbReference type="CDD" id="cd06530">
    <property type="entry name" value="S26_SPase_I"/>
    <property type="match status" value="1"/>
</dbReference>
<keyword evidence="4" id="KW-0496">Mitochondrion</keyword>
<feature type="domain" description="Peptidase S26" evidence="8">
    <location>
        <begin position="13"/>
        <end position="96"/>
    </location>
</feature>
<gene>
    <name evidence="9" type="primary">PARPA_13892.1 scaffold 47386</name>
</gene>
<keyword evidence="2" id="KW-0999">Mitochondrion inner membrane</keyword>
<dbReference type="PANTHER" id="PTHR12383">
    <property type="entry name" value="PROTEASE FAMILY S26 MITOCHONDRIAL INNER MEMBRANE PROTEASE-RELATED"/>
    <property type="match status" value="1"/>
</dbReference>
<dbReference type="STRING" id="35722.A0A0B7NLU0"/>
<evidence type="ECO:0000256" key="7">
    <source>
        <dbReference type="PIRSR" id="PIRSR600223-1"/>
    </source>
</evidence>
<dbReference type="GO" id="GO:0006465">
    <property type="term" value="P:signal peptide processing"/>
    <property type="evidence" value="ECO:0007669"/>
    <property type="project" value="InterPro"/>
</dbReference>
<evidence type="ECO:0000313" key="10">
    <source>
        <dbReference type="Proteomes" id="UP000054107"/>
    </source>
</evidence>
<dbReference type="Pfam" id="PF10502">
    <property type="entry name" value="Peptidase_S26"/>
    <property type="match status" value="2"/>
</dbReference>
<dbReference type="PRINTS" id="PR00727">
    <property type="entry name" value="LEADERPTASE"/>
</dbReference>
<evidence type="ECO:0000256" key="5">
    <source>
        <dbReference type="ARBA" id="ARBA00023136"/>
    </source>
</evidence>
<accession>A0A0B7NLU0</accession>
<organism evidence="9 10">
    <name type="scientific">Parasitella parasitica</name>
    <dbReference type="NCBI Taxonomy" id="35722"/>
    <lineage>
        <taxon>Eukaryota</taxon>
        <taxon>Fungi</taxon>
        <taxon>Fungi incertae sedis</taxon>
        <taxon>Mucoromycota</taxon>
        <taxon>Mucoromycotina</taxon>
        <taxon>Mucoromycetes</taxon>
        <taxon>Mucorales</taxon>
        <taxon>Mucorineae</taxon>
        <taxon>Mucoraceae</taxon>
        <taxon>Parasitella</taxon>
    </lineage>
</organism>
<comment type="subcellular location">
    <subcellularLocation>
        <location evidence="1">Mitochondrion inner membrane</location>
    </subcellularLocation>
</comment>
<sequence>MGILRRYGPSVLKFAKITFQFGCFAHCFNSYVAEITWCVGPSMLPNFDMSGIVAVEHITHHFRDIEIGDVVICMSPAKPGRSVLKRVIGLPGDSVCKDPTLADRKYVNVPQGHVWVAGDNLSNSTDSRAYGPVAMGLIKGRVFAKVWPNVELLKSNFVPV</sequence>
<dbReference type="InterPro" id="IPR000223">
    <property type="entry name" value="Pept_S26A_signal_pept_1"/>
</dbReference>
<dbReference type="Gene3D" id="2.10.109.10">
    <property type="entry name" value="Umud Fragment, subunit A"/>
    <property type="match status" value="1"/>
</dbReference>
<proteinExistence type="inferred from homology"/>
<dbReference type="OrthoDB" id="308440at2759"/>